<reference evidence="2" key="1">
    <citation type="submission" date="2024-03" db="EMBL/GenBank/DDBJ databases">
        <authorList>
            <consortium name="ELIXIR-Norway"/>
            <consortium name="Elixir Norway"/>
        </authorList>
    </citation>
    <scope>NUCLEOTIDE SEQUENCE</scope>
</reference>
<organism evidence="2 3">
    <name type="scientific">Sphagnum jensenii</name>
    <dbReference type="NCBI Taxonomy" id="128206"/>
    <lineage>
        <taxon>Eukaryota</taxon>
        <taxon>Viridiplantae</taxon>
        <taxon>Streptophyta</taxon>
        <taxon>Embryophyta</taxon>
        <taxon>Bryophyta</taxon>
        <taxon>Sphagnophytina</taxon>
        <taxon>Sphagnopsida</taxon>
        <taxon>Sphagnales</taxon>
        <taxon>Sphagnaceae</taxon>
        <taxon>Sphagnum</taxon>
    </lineage>
</organism>
<dbReference type="Proteomes" id="UP001497522">
    <property type="component" value="Chromosome 15"/>
</dbReference>
<feature type="compositionally biased region" description="Basic and acidic residues" evidence="1">
    <location>
        <begin position="278"/>
        <end position="287"/>
    </location>
</feature>
<dbReference type="EMBL" id="OZ023716">
    <property type="protein sequence ID" value="CAK9865732.1"/>
    <property type="molecule type" value="Genomic_DNA"/>
</dbReference>
<evidence type="ECO:0000313" key="2">
    <source>
        <dbReference type="EMBL" id="CAK9865732.1"/>
    </source>
</evidence>
<feature type="compositionally biased region" description="Low complexity" evidence="1">
    <location>
        <begin position="90"/>
        <end position="104"/>
    </location>
</feature>
<protein>
    <submittedName>
        <fullName evidence="2">Uncharacterized protein</fullName>
    </submittedName>
</protein>
<feature type="region of interest" description="Disordered" evidence="1">
    <location>
        <begin position="42"/>
        <end position="179"/>
    </location>
</feature>
<accession>A0ABP1AT21</accession>
<feature type="compositionally biased region" description="Basic and acidic residues" evidence="1">
    <location>
        <begin position="211"/>
        <end position="228"/>
    </location>
</feature>
<keyword evidence="3" id="KW-1185">Reference proteome</keyword>
<feature type="compositionally biased region" description="Polar residues" evidence="1">
    <location>
        <begin position="64"/>
        <end position="80"/>
    </location>
</feature>
<feature type="compositionally biased region" description="Low complexity" evidence="1">
    <location>
        <begin position="156"/>
        <end position="168"/>
    </location>
</feature>
<feature type="region of interest" description="Disordered" evidence="1">
    <location>
        <begin position="200"/>
        <end position="287"/>
    </location>
</feature>
<feature type="compositionally biased region" description="Polar residues" evidence="1">
    <location>
        <begin position="169"/>
        <end position="179"/>
    </location>
</feature>
<gene>
    <name evidence="2" type="ORF">CSSPJE1EN2_LOCUS8727</name>
</gene>
<proteinExistence type="predicted"/>
<sequence>MVKMKINSKSEDLQISKLNEFFLVADKIRKAGCDAQQGFKKFKCNKPNPNSGGDTHASPPINYKISSIANGCSDPPTQGSCKAPSAPRTSLSGSSLNKGGKNVGQALADPTTLSDSTRCRLPGKDTKANSLQNDGRSREGYLQRSSSLTTHRDISTRSTTNAARTSGSFSLTQVPPKNTSPLPCIPKLFSAIVGQRSESENVGTAAAGQVAKKDPSATRAKDSNERNAARRKSITPTTAPPNPTLITHPSSRLRKASPTRGDTQGPSPMDYNLELEAEFPKDMVLEM</sequence>
<name>A0ABP1AT21_9BRYO</name>
<evidence type="ECO:0000256" key="1">
    <source>
        <dbReference type="SAM" id="MobiDB-lite"/>
    </source>
</evidence>
<evidence type="ECO:0000313" key="3">
    <source>
        <dbReference type="Proteomes" id="UP001497522"/>
    </source>
</evidence>